<dbReference type="PANTHER" id="PTHR46980">
    <property type="entry name" value="TRICALBIN-1-RELATED"/>
    <property type="match status" value="1"/>
</dbReference>
<evidence type="ECO:0000256" key="10">
    <source>
        <dbReference type="ARBA" id="ARBA00023136"/>
    </source>
</evidence>
<sequence>MLSDKYNSDGSSRILTVSQLCKNRGLAARLGSVNMPNNATLPVDSNLESKEAKVGGKLAEKAYADMPSVNKSVTGSGSVKQRRSTSSYPGSNKDILVASNAPGVMKLPPPNANGTVGPAPLEITDPKEAKHLTPREKNLHETSIDKSAYEQQQRTIETLSENLAVDKPEMLYPWGSTGAFYGSKNGPASADSNVVKAYITERFYNDIYYNMAGIIGTCFFSWLLAHWGFSWWSLGFVFFCTASVYRSEFRRFNRNIRDDLTRITVEETLSDRTESTLWLNSFLSKFWVIYMPVLSQQVKDIANPQLAGVAPGYGIDAISLDEFTLGTKSPTIDGIKSYTKKGKDTVEMDWVFSFTPNDVSDMTRKEAKEKINPKIALGVTVGKGFVSKSLPVLVEDINCKGRLRITIKFGPAFPNIKIVQLSLLEPPFIDFALKPVGGDTLGLDIMSFLPGLKTFVKTMINSNVGPMLYNPHHLDIDVEEIMAAQSQDAIGVVAVTIHSADDLKGSDFIGNTVDPYVTLTAEKGNIGETTIRTSVKSDVKSPRWNETKYVLVNTLEQKLYFTCYDFNDIRKDTVIGKVELELNGLFQNPTLENKTSKITSGGRSRGTLNYDVHWLPVVNKEEQEAREANEGAPERAEEEDNAETNQSASDVGILKATLHKITNLKHATAVQGALSPSAELFVDGKSVMHFRTLRRINEPSWEQSIEVLVPSKKNSTLLLKVYDQGIAGREELCKYSTSMEDVLSMADAGQSVLQASPQGRIYMSAAWKPVVMTGSFAPANSVRDPIGVARLHIQDALVDENLSGVGDIDPYITVSLNKRITHRTHYFSDNREPNFNAVVYIPVTSEKQTIVVDVIDYQKVGKDRPIGSYSIPVSKLLEKKTDSGVIGQSDEPPSQCRLLGKNMKLTKSYINIAMSLLPVTQVYSPDELGKVEQLEAKIQERKEKFAKDQEELKKKMEKDPDLYEVVEIDVDDEDEKALKKKEKRSVTELLKENSGVLSFQILRGKLSKHSAHLQVLFDDLACPASTSMKSRKGEAIPDSGSCFIRDLKHSRITFRLTKKFEPKELSDVLSEASYPTSELLKKGLEKPTVVEFEGSKIEVHFLYTPASVELPPSESIEDTGIMKLKVISADGLPSHDRNNKSDPYVAINVDGSEVQKTEVIKKTLSPVWNEELEIPVPSRSRSKVVVEVYDWDRTGSNDLLCSTVLDTKILVPEKTKDMDLKLEKQGTIKLAATFIPEYLFPTLDPVKGGLASRPLKAIGGVANLGVGVAGAGIGAAQNVAGAGLGAAQNVAGAGFGGIQKGGRFLKSFGTKKSKKDAKDSKMDEEEGEEGAGSDQQARENENRSLAPKLSADYDVTKPNTSYAKVESYHPAPAVASKNGDGSSVVGAPGPIHQRSASTASSFARTLAPNGTYKGKVTLVGAENMGKALQVRFSLAQGGKIKHMYRTENKKSNSEGWVDFGESCEFKASPEANLVFGGVTVHRFGKDTELGVAQINLGDPQIQQEGQISVRLGRGHLILKIDYGNDEDVPPVPSIPSEYKN</sequence>
<evidence type="ECO:0000256" key="5">
    <source>
        <dbReference type="ARBA" id="ARBA00022737"/>
    </source>
</evidence>
<dbReference type="GO" id="GO:0061817">
    <property type="term" value="P:endoplasmic reticulum-plasma membrane tethering"/>
    <property type="evidence" value="ECO:0007669"/>
    <property type="project" value="InterPro"/>
</dbReference>
<feature type="domain" description="C2" evidence="14">
    <location>
        <begin position="634"/>
        <end position="752"/>
    </location>
</feature>
<feature type="region of interest" description="Disordered" evidence="12">
    <location>
        <begin position="1373"/>
        <end position="1400"/>
    </location>
</feature>
<keyword evidence="3" id="KW-0597">Phosphoprotein</keyword>
<evidence type="ECO:0000256" key="13">
    <source>
        <dbReference type="SAM" id="Phobius"/>
    </source>
</evidence>
<evidence type="ECO:0000256" key="6">
    <source>
        <dbReference type="ARBA" id="ARBA00022824"/>
    </source>
</evidence>
<dbReference type="PANTHER" id="PTHR46980:SF1">
    <property type="entry name" value="TRICALBIN-3"/>
    <property type="match status" value="1"/>
</dbReference>
<organism evidence="16 17">
    <name type="scientific">Lachancea thermotolerans (strain ATCC 56472 / CBS 6340 / NRRL Y-8284)</name>
    <name type="common">Yeast</name>
    <name type="synonym">Kluyveromyces thermotolerans</name>
    <dbReference type="NCBI Taxonomy" id="559295"/>
    <lineage>
        <taxon>Eukaryota</taxon>
        <taxon>Fungi</taxon>
        <taxon>Dikarya</taxon>
        <taxon>Ascomycota</taxon>
        <taxon>Saccharomycotina</taxon>
        <taxon>Saccharomycetes</taxon>
        <taxon>Saccharomycetales</taxon>
        <taxon>Saccharomycetaceae</taxon>
        <taxon>Lachancea</taxon>
    </lineage>
</organism>
<dbReference type="EMBL" id="CU928168">
    <property type="protein sequence ID" value="CAR22994.1"/>
    <property type="molecule type" value="Genomic_DNA"/>
</dbReference>
<keyword evidence="7 13" id="KW-1133">Transmembrane helix</keyword>
<dbReference type="Gene3D" id="2.60.40.150">
    <property type="entry name" value="C2 domain"/>
    <property type="match status" value="4"/>
</dbReference>
<dbReference type="InterPro" id="IPR017147">
    <property type="entry name" value="Tricalbin"/>
</dbReference>
<keyword evidence="11" id="KW-0175">Coiled coil</keyword>
<dbReference type="InterPro" id="IPR031468">
    <property type="entry name" value="SMP_LBD"/>
</dbReference>
<dbReference type="HOGENOM" id="CLU_001661_1_1_1"/>
<protein>
    <submittedName>
        <fullName evidence="16">KLTH0D16654p</fullName>
    </submittedName>
</protein>
<dbReference type="PROSITE" id="PS51847">
    <property type="entry name" value="SMP"/>
    <property type="match status" value="1"/>
</dbReference>
<evidence type="ECO:0000256" key="7">
    <source>
        <dbReference type="ARBA" id="ARBA00022989"/>
    </source>
</evidence>
<evidence type="ECO:0000256" key="12">
    <source>
        <dbReference type="SAM" id="MobiDB-lite"/>
    </source>
</evidence>
<comment type="subcellular location">
    <subcellularLocation>
        <location evidence="1">Endoplasmic reticulum membrane</location>
    </subcellularLocation>
</comment>
<dbReference type="SUPFAM" id="SSF49562">
    <property type="entry name" value="C2 domain (Calcium/lipid-binding domain, CaLB)"/>
    <property type="match status" value="5"/>
</dbReference>
<dbReference type="OrthoDB" id="1029639at2759"/>
<dbReference type="SMART" id="SM00239">
    <property type="entry name" value="C2"/>
    <property type="match status" value="4"/>
</dbReference>
<dbReference type="InterPro" id="IPR000008">
    <property type="entry name" value="C2_dom"/>
</dbReference>
<dbReference type="Pfam" id="PF25669">
    <property type="entry name" value="SMP_MUG190-like"/>
    <property type="match status" value="1"/>
</dbReference>
<dbReference type="InterPro" id="IPR035892">
    <property type="entry name" value="C2_domain_sf"/>
</dbReference>
<dbReference type="Pfam" id="PF24920">
    <property type="entry name" value="C2_TCB1"/>
    <property type="match status" value="1"/>
</dbReference>
<dbReference type="OMA" id="DHFYGDW"/>
<keyword evidence="8" id="KW-0445">Lipid transport</keyword>
<dbReference type="CDD" id="cd21678">
    <property type="entry name" value="SMP_TCB"/>
    <property type="match status" value="1"/>
</dbReference>
<dbReference type="InterPro" id="IPR037756">
    <property type="entry name" value="C2D_Tricalbin"/>
</dbReference>
<keyword evidence="10 13" id="KW-0472">Membrane</keyword>
<feature type="compositionally biased region" description="Polar residues" evidence="12">
    <location>
        <begin position="69"/>
        <end position="90"/>
    </location>
</feature>
<name>C5DFN9_LACTC</name>
<dbReference type="PROSITE" id="PS50004">
    <property type="entry name" value="C2"/>
    <property type="match status" value="4"/>
</dbReference>
<feature type="domain" description="C2" evidence="14">
    <location>
        <begin position="1104"/>
        <end position="1220"/>
    </location>
</feature>
<dbReference type="eggNOG" id="KOG1012">
    <property type="taxonomic scope" value="Eukaryota"/>
</dbReference>
<dbReference type="Pfam" id="PF00168">
    <property type="entry name" value="C2"/>
    <property type="match status" value="4"/>
</dbReference>
<dbReference type="InterPro" id="IPR037762">
    <property type="entry name" value="C2C_Tricalbin"/>
</dbReference>
<feature type="domain" description="C2" evidence="14">
    <location>
        <begin position="470"/>
        <end position="595"/>
    </location>
</feature>
<keyword evidence="6" id="KW-0256">Endoplasmic reticulum</keyword>
<dbReference type="PIRSF" id="PIRSF037232">
    <property type="entry name" value="Tricalbin"/>
    <property type="match status" value="1"/>
</dbReference>
<reference evidence="16 17" key="1">
    <citation type="journal article" date="2009" name="Genome Res.">
        <title>Comparative genomics of protoploid Saccharomycetaceae.</title>
        <authorList>
            <consortium name="The Genolevures Consortium"/>
            <person name="Souciet J.-L."/>
            <person name="Dujon B."/>
            <person name="Gaillardin C."/>
            <person name="Johnston M."/>
            <person name="Baret P.V."/>
            <person name="Cliften P."/>
            <person name="Sherman D.J."/>
            <person name="Weissenbach J."/>
            <person name="Westhof E."/>
            <person name="Wincker P."/>
            <person name="Jubin C."/>
            <person name="Poulain J."/>
            <person name="Barbe V."/>
            <person name="Segurens B."/>
            <person name="Artiguenave F."/>
            <person name="Anthouard V."/>
            <person name="Vacherie B."/>
            <person name="Val M.-E."/>
            <person name="Fulton R.S."/>
            <person name="Minx P."/>
            <person name="Wilson R."/>
            <person name="Durrens P."/>
            <person name="Jean G."/>
            <person name="Marck C."/>
            <person name="Martin T."/>
            <person name="Nikolski M."/>
            <person name="Rolland T."/>
            <person name="Seret M.-L."/>
            <person name="Casaregola S."/>
            <person name="Despons L."/>
            <person name="Fairhead C."/>
            <person name="Fischer G."/>
            <person name="Lafontaine I."/>
            <person name="Leh V."/>
            <person name="Lemaire M."/>
            <person name="de Montigny J."/>
            <person name="Neuveglise C."/>
            <person name="Thierry A."/>
            <person name="Blanc-Lenfle I."/>
            <person name="Bleykasten C."/>
            <person name="Diffels J."/>
            <person name="Fritsch E."/>
            <person name="Frangeul L."/>
            <person name="Goeffon A."/>
            <person name="Jauniaux N."/>
            <person name="Kachouri-Lafond R."/>
            <person name="Payen C."/>
            <person name="Potier S."/>
            <person name="Pribylova L."/>
            <person name="Ozanne C."/>
            <person name="Richard G.-F."/>
            <person name="Sacerdot C."/>
            <person name="Straub M.-L."/>
            <person name="Talla E."/>
        </authorList>
    </citation>
    <scope>NUCLEOTIDE SEQUENCE [LARGE SCALE GENOMIC DNA]</scope>
    <source>
        <strain evidence="17">ATCC 56472 / CBS 6340 / NRRL Y-8284</strain>
    </source>
</reference>
<dbReference type="GeneID" id="8295680"/>
<evidence type="ECO:0000259" key="15">
    <source>
        <dbReference type="PROSITE" id="PS51847"/>
    </source>
</evidence>
<evidence type="ECO:0000256" key="8">
    <source>
        <dbReference type="ARBA" id="ARBA00023055"/>
    </source>
</evidence>
<dbReference type="FunCoup" id="C5DFN9">
    <property type="interactions" value="120"/>
</dbReference>
<dbReference type="GO" id="GO:0005789">
    <property type="term" value="C:endoplasmic reticulum membrane"/>
    <property type="evidence" value="ECO:0007669"/>
    <property type="project" value="UniProtKB-SubCell"/>
</dbReference>
<feature type="region of interest" description="Disordered" evidence="12">
    <location>
        <begin position="1309"/>
        <end position="1355"/>
    </location>
</feature>
<evidence type="ECO:0000256" key="3">
    <source>
        <dbReference type="ARBA" id="ARBA00022553"/>
    </source>
</evidence>
<keyword evidence="17" id="KW-1185">Reference proteome</keyword>
<dbReference type="CDD" id="cd04040">
    <property type="entry name" value="C2D_Tricalbin-like"/>
    <property type="match status" value="1"/>
</dbReference>
<feature type="coiled-coil region" evidence="11">
    <location>
        <begin position="931"/>
        <end position="958"/>
    </location>
</feature>
<evidence type="ECO:0000256" key="11">
    <source>
        <dbReference type="SAM" id="Coils"/>
    </source>
</evidence>
<dbReference type="KEGG" id="lth:KLTH0D16654g"/>
<dbReference type="RefSeq" id="XP_002553432.1">
    <property type="nucleotide sequence ID" value="XM_002553386.1"/>
</dbReference>
<evidence type="ECO:0000256" key="1">
    <source>
        <dbReference type="ARBA" id="ARBA00004586"/>
    </source>
</evidence>
<feature type="region of interest" description="Disordered" evidence="12">
    <location>
        <begin position="68"/>
        <end position="95"/>
    </location>
</feature>
<evidence type="ECO:0000256" key="2">
    <source>
        <dbReference type="ARBA" id="ARBA00022448"/>
    </source>
</evidence>
<keyword evidence="5" id="KW-0677">Repeat</keyword>
<accession>C5DFN9</accession>
<proteinExistence type="predicted"/>
<keyword evidence="4 13" id="KW-0812">Transmembrane</keyword>
<feature type="domain" description="C2" evidence="14">
    <location>
        <begin position="757"/>
        <end position="886"/>
    </location>
</feature>
<keyword evidence="2" id="KW-0813">Transport</keyword>
<keyword evidence="9" id="KW-0446">Lipid-binding</keyword>
<dbReference type="GO" id="GO:0071944">
    <property type="term" value="C:cell periphery"/>
    <property type="evidence" value="ECO:0007669"/>
    <property type="project" value="UniProtKB-ARBA"/>
</dbReference>
<gene>
    <name evidence="16" type="ordered locus">KLTH0D16654g</name>
</gene>
<dbReference type="Proteomes" id="UP000002036">
    <property type="component" value="Chromosome D"/>
</dbReference>
<dbReference type="CDD" id="cd04052">
    <property type="entry name" value="C2B_Tricalbin-like"/>
    <property type="match status" value="1"/>
</dbReference>
<dbReference type="InterPro" id="IPR037765">
    <property type="entry name" value="C2B_Tricalbin"/>
</dbReference>
<evidence type="ECO:0000256" key="4">
    <source>
        <dbReference type="ARBA" id="ARBA00022692"/>
    </source>
</evidence>
<feature type="transmembrane region" description="Helical" evidence="13">
    <location>
        <begin position="207"/>
        <end position="225"/>
    </location>
</feature>
<feature type="compositionally biased region" description="Basic and acidic residues" evidence="12">
    <location>
        <begin position="621"/>
        <end position="635"/>
    </location>
</feature>
<evidence type="ECO:0000256" key="9">
    <source>
        <dbReference type="ARBA" id="ARBA00023121"/>
    </source>
</evidence>
<dbReference type="STRING" id="559295.C5DFN9"/>
<evidence type="ECO:0000259" key="14">
    <source>
        <dbReference type="PROSITE" id="PS50004"/>
    </source>
</evidence>
<dbReference type="InterPro" id="IPR052455">
    <property type="entry name" value="Tricalbin_domain"/>
</dbReference>
<dbReference type="CDD" id="cd04045">
    <property type="entry name" value="C2C_Tricalbin-like"/>
    <property type="match status" value="1"/>
</dbReference>
<feature type="compositionally biased region" description="Acidic residues" evidence="12">
    <location>
        <begin position="1322"/>
        <end position="1331"/>
    </location>
</feature>
<dbReference type="GO" id="GO:0006869">
    <property type="term" value="P:lipid transport"/>
    <property type="evidence" value="ECO:0007669"/>
    <property type="project" value="UniProtKB-KW"/>
</dbReference>
<dbReference type="InterPro" id="IPR037761">
    <property type="entry name" value="C2A_Tricalbin"/>
</dbReference>
<dbReference type="CDD" id="cd04044">
    <property type="entry name" value="C2A_Tricalbin-like"/>
    <property type="match status" value="1"/>
</dbReference>
<evidence type="ECO:0000313" key="17">
    <source>
        <dbReference type="Proteomes" id="UP000002036"/>
    </source>
</evidence>
<feature type="region of interest" description="Disordered" evidence="12">
    <location>
        <begin position="621"/>
        <end position="649"/>
    </location>
</feature>
<dbReference type="InterPro" id="IPR056910">
    <property type="entry name" value="TCB1-3_C2"/>
</dbReference>
<dbReference type="GO" id="GO:0008289">
    <property type="term" value="F:lipid binding"/>
    <property type="evidence" value="ECO:0007669"/>
    <property type="project" value="UniProtKB-KW"/>
</dbReference>
<evidence type="ECO:0000313" key="16">
    <source>
        <dbReference type="EMBL" id="CAR22994.1"/>
    </source>
</evidence>
<feature type="domain" description="SMP-LTD" evidence="15">
    <location>
        <begin position="272"/>
        <end position="479"/>
    </location>
</feature>
<dbReference type="InParanoid" id="C5DFN9"/>